<gene>
    <name evidence="1" type="ORF">HK57_00505</name>
</gene>
<protein>
    <recommendedName>
        <fullName evidence="3">Aminoglycoside phosphotransferase domain-containing protein</fullName>
    </recommendedName>
</protein>
<dbReference type="InterPro" id="IPR051678">
    <property type="entry name" value="AGP_Transferase"/>
</dbReference>
<evidence type="ECO:0008006" key="3">
    <source>
        <dbReference type="Google" id="ProtNLM"/>
    </source>
</evidence>
<dbReference type="PANTHER" id="PTHR21310">
    <property type="entry name" value="AMINOGLYCOSIDE PHOSPHOTRANSFERASE-RELATED-RELATED"/>
    <property type="match status" value="1"/>
</dbReference>
<comment type="caution">
    <text evidence="1">The sequence shown here is derived from an EMBL/GenBank/DDBJ whole genome shotgun (WGS) entry which is preliminary data.</text>
</comment>
<sequence>MLSNGFLDEDRYILLYGSSAWSLGDTFGLVLDSFDIETSRAMFIADYNDADAFSRHTWGWLPLEDILSGYLDMINERKVTPVQWQAMGHLGPNGEAGDLQKAVSAMRRLIDSIEARLDLLPQDPWSPPPHASLPWHDAAAFSNKRLVPPGTFAQAFLKAISVWTVRFRFIAPGIRFPTLAEFFAQSSQPGHYHNSLLIFQVDYDSDHDADGSDQFTDLPRPWPPGGYIHDVLPGGDYHFANEFRLELPFRVVANGFANQSSGQPLGVNIMERNPKPKGARHELYQSGFPTGFTHIRSVPVHKVLDNWAGMVEKGHWVVDREGVAGGIRKFKNADTEEQWESRQLMIRFPLPYKVGEDYRPGNADENVRCEAGTYAWMQENCPTVPIPQLYGFGLSTGEIFTHIDHLSLISRTYHRLRRCLLRWLKYPTPSRYVRREAKDLGLGVPYLLIDYIDPSQGKMLSETWADKRDDRQLRTNLFHGLARIMLAVARTPVPKIGSFVLDSNGYLVLGNRPLTMGIQQLENKIYQLICHGTACNLQWTHILEDGLYQTSALMVIKSVWSCFFRRDLCRGPFVFTLTDLNQSNIFVDEDWNIKCLVDLEWACSLPTEMVHPPYWLSNQAIDCIQLDNYEPLHTEFLDALADEERYLRGADPRQALDLTQI</sequence>
<organism evidence="1 2">
    <name type="scientific">Aspergillus ustus</name>
    <dbReference type="NCBI Taxonomy" id="40382"/>
    <lineage>
        <taxon>Eukaryota</taxon>
        <taxon>Fungi</taxon>
        <taxon>Dikarya</taxon>
        <taxon>Ascomycota</taxon>
        <taxon>Pezizomycotina</taxon>
        <taxon>Eurotiomycetes</taxon>
        <taxon>Eurotiomycetidae</taxon>
        <taxon>Eurotiales</taxon>
        <taxon>Aspergillaceae</taxon>
        <taxon>Aspergillus</taxon>
        <taxon>Aspergillus subgen. Nidulantes</taxon>
    </lineage>
</organism>
<evidence type="ECO:0000313" key="2">
    <source>
        <dbReference type="Proteomes" id="UP000053475"/>
    </source>
</evidence>
<dbReference type="Proteomes" id="UP000053475">
    <property type="component" value="Unassembled WGS sequence"/>
</dbReference>
<dbReference type="PANTHER" id="PTHR21310:SF37">
    <property type="entry name" value="AMINOGLYCOSIDE PHOSPHOTRANSFERASE DOMAIN-CONTAINING PROTEIN"/>
    <property type="match status" value="1"/>
</dbReference>
<accession>A0A0C1C3R5</accession>
<evidence type="ECO:0000313" key="1">
    <source>
        <dbReference type="EMBL" id="KIA75690.1"/>
    </source>
</evidence>
<reference evidence="1 2" key="1">
    <citation type="submission" date="2014-11" db="EMBL/GenBank/DDBJ databases">
        <title>Genomics derived discovery of secondary metabolites biosynthetic gene clusters in Aspergillus ustus.</title>
        <authorList>
            <person name="Pi B."/>
            <person name="Dai F."/>
            <person name="Song X."/>
            <person name="Zhu C."/>
            <person name="Li H."/>
            <person name="Yu D."/>
        </authorList>
    </citation>
    <scope>NUCLEOTIDE SEQUENCE [LARGE SCALE GENOMIC DNA]</scope>
    <source>
        <strain evidence="1 2">3.3904</strain>
    </source>
</reference>
<proteinExistence type="predicted"/>
<dbReference type="AlphaFoldDB" id="A0A0C1C3R5"/>
<keyword evidence="2" id="KW-1185">Reference proteome</keyword>
<name>A0A0C1C3R5_ASPUT</name>
<dbReference type="InterPro" id="IPR011009">
    <property type="entry name" value="Kinase-like_dom_sf"/>
</dbReference>
<dbReference type="EMBL" id="JOMC01000058">
    <property type="protein sequence ID" value="KIA75690.1"/>
    <property type="molecule type" value="Genomic_DNA"/>
</dbReference>
<dbReference type="SUPFAM" id="SSF56112">
    <property type="entry name" value="Protein kinase-like (PK-like)"/>
    <property type="match status" value="1"/>
</dbReference>